<proteinExistence type="predicted"/>
<dbReference type="InterPro" id="IPR003673">
    <property type="entry name" value="CoA-Trfase_fam_III"/>
</dbReference>
<dbReference type="Gene3D" id="3.40.50.10540">
    <property type="entry name" value="Crotonobetainyl-coa:carnitine coa-transferase, domain 1"/>
    <property type="match status" value="1"/>
</dbReference>
<dbReference type="AlphaFoldDB" id="A0A853H6F1"/>
<evidence type="ECO:0000313" key="1">
    <source>
        <dbReference type="EMBL" id="NYT86725.1"/>
    </source>
</evidence>
<dbReference type="GO" id="GO:0016740">
    <property type="term" value="F:transferase activity"/>
    <property type="evidence" value="ECO:0007669"/>
    <property type="project" value="UniProtKB-KW"/>
</dbReference>
<gene>
    <name evidence="1" type="ORF">H0A62_14025</name>
</gene>
<comment type="caution">
    <text evidence="1">The sequence shown here is derived from an EMBL/GenBank/DDBJ whole genome shotgun (WGS) entry which is preliminary data.</text>
</comment>
<dbReference type="PANTHER" id="PTHR48228:SF5">
    <property type="entry name" value="ALPHA-METHYLACYL-COA RACEMASE"/>
    <property type="match status" value="1"/>
</dbReference>
<reference evidence="1 2" key="1">
    <citation type="submission" date="2020-07" db="EMBL/GenBank/DDBJ databases">
        <title>Taxonomic revisions and descriptions of new bacterial species based on genomic comparisons in the high-G+C-content subgroup of the family Alcaligenaceae.</title>
        <authorList>
            <person name="Szabo A."/>
            <person name="Felfoldi T."/>
        </authorList>
    </citation>
    <scope>NUCLEOTIDE SEQUENCE [LARGE SCALE GENOMIC DNA]</scope>
    <source>
        <strain evidence="1 2">DSM 25667</strain>
    </source>
</reference>
<dbReference type="SUPFAM" id="SSF89796">
    <property type="entry name" value="CoA-transferase family III (CaiB/BaiF)"/>
    <property type="match status" value="1"/>
</dbReference>
<dbReference type="InterPro" id="IPR050509">
    <property type="entry name" value="CoA-transferase_III"/>
</dbReference>
<keyword evidence="2" id="KW-1185">Reference proteome</keyword>
<dbReference type="InterPro" id="IPR044855">
    <property type="entry name" value="CoA-Trfase_III_dom3_sf"/>
</dbReference>
<sequence length="374" mass="40665">MQDMKAWRPLSGIKVADFSVLLPGPLTTVLLADLGADVVKIEPPGGDAARELLPDLFRSVNRNKRSVVLDLKTESGREHAGRIAAWADVFIESSRPGVADRLGIGFEQLTAINPRLIYCSLSGYGQDGPWRDKPGHDLNYLAASGALAYPGTWGARPSRSSVPIADIVAGSLAASAILAAMRERDQTGQAARLDLSLFESALFCTALRHGLDEDADPTAHLFPGNDYFETGDGRMVSLGLLEDRFWEAFVSLVERQAPELADDKFATLVGRRQHGDELTRRLRALLKLRGSQEWRGLLEGSEVPFDICVTPAEAAQSPHIKARRRVASCDNEQFVPFPVTVNGQGQPQVHSAAPSLGDHTDNFLRGLNAVPDER</sequence>
<keyword evidence="1" id="KW-0808">Transferase</keyword>
<evidence type="ECO:0000313" key="2">
    <source>
        <dbReference type="Proteomes" id="UP000554144"/>
    </source>
</evidence>
<dbReference type="Proteomes" id="UP000554144">
    <property type="component" value="Unassembled WGS sequence"/>
</dbReference>
<dbReference type="EMBL" id="JACCEV010000004">
    <property type="protein sequence ID" value="NYT86725.1"/>
    <property type="molecule type" value="Genomic_DNA"/>
</dbReference>
<dbReference type="RefSeq" id="WP_167667404.1">
    <property type="nucleotide sequence ID" value="NZ_JACCEV010000004.1"/>
</dbReference>
<dbReference type="PANTHER" id="PTHR48228">
    <property type="entry name" value="SUCCINYL-COA--D-CITRAMALATE COA-TRANSFERASE"/>
    <property type="match status" value="1"/>
</dbReference>
<organism evidence="1 2">
    <name type="scientific">Pollutimonas harenae</name>
    <dbReference type="NCBI Taxonomy" id="657015"/>
    <lineage>
        <taxon>Bacteria</taxon>
        <taxon>Pseudomonadati</taxon>
        <taxon>Pseudomonadota</taxon>
        <taxon>Betaproteobacteria</taxon>
        <taxon>Burkholderiales</taxon>
        <taxon>Alcaligenaceae</taxon>
        <taxon>Pollutimonas</taxon>
    </lineage>
</organism>
<dbReference type="InterPro" id="IPR023606">
    <property type="entry name" value="CoA-Trfase_III_dom_1_sf"/>
</dbReference>
<name>A0A853H6F1_9BURK</name>
<protein>
    <submittedName>
        <fullName evidence="1">CoA transferase</fullName>
    </submittedName>
</protein>
<dbReference type="Gene3D" id="3.30.1540.10">
    <property type="entry name" value="formyl-coa transferase, domain 3"/>
    <property type="match status" value="1"/>
</dbReference>
<dbReference type="Pfam" id="PF02515">
    <property type="entry name" value="CoA_transf_3"/>
    <property type="match status" value="1"/>
</dbReference>
<accession>A0A853H6F1</accession>